<feature type="compositionally biased region" description="Polar residues" evidence="1">
    <location>
        <begin position="1"/>
        <end position="14"/>
    </location>
</feature>
<keyword evidence="3" id="KW-1185">Reference proteome</keyword>
<reference evidence="2 3" key="1">
    <citation type="submission" date="2023-11" db="EMBL/GenBank/DDBJ databases">
        <authorList>
            <person name="Hedman E."/>
            <person name="Englund M."/>
            <person name="Stromberg M."/>
            <person name="Nyberg Akerstrom W."/>
            <person name="Nylinder S."/>
            <person name="Jareborg N."/>
            <person name="Kallberg Y."/>
            <person name="Kronander E."/>
        </authorList>
    </citation>
    <scope>NUCLEOTIDE SEQUENCE [LARGE SCALE GENOMIC DNA]</scope>
</reference>
<feature type="region of interest" description="Disordered" evidence="1">
    <location>
        <begin position="1"/>
        <end position="22"/>
    </location>
</feature>
<evidence type="ECO:0000313" key="2">
    <source>
        <dbReference type="EMBL" id="CAK1598863.1"/>
    </source>
</evidence>
<organism evidence="2 3">
    <name type="scientific">Parnassius mnemosyne</name>
    <name type="common">clouded apollo</name>
    <dbReference type="NCBI Taxonomy" id="213953"/>
    <lineage>
        <taxon>Eukaryota</taxon>
        <taxon>Metazoa</taxon>
        <taxon>Ecdysozoa</taxon>
        <taxon>Arthropoda</taxon>
        <taxon>Hexapoda</taxon>
        <taxon>Insecta</taxon>
        <taxon>Pterygota</taxon>
        <taxon>Neoptera</taxon>
        <taxon>Endopterygota</taxon>
        <taxon>Lepidoptera</taxon>
        <taxon>Glossata</taxon>
        <taxon>Ditrysia</taxon>
        <taxon>Papilionoidea</taxon>
        <taxon>Papilionidae</taxon>
        <taxon>Parnassiinae</taxon>
        <taxon>Parnassini</taxon>
        <taxon>Parnassius</taxon>
        <taxon>Driopa</taxon>
    </lineage>
</organism>
<evidence type="ECO:0000256" key="1">
    <source>
        <dbReference type="SAM" id="MobiDB-lite"/>
    </source>
</evidence>
<name>A0AAV1LUV8_9NEOP</name>
<proteinExistence type="predicted"/>
<evidence type="ECO:0000313" key="3">
    <source>
        <dbReference type="Proteomes" id="UP001314205"/>
    </source>
</evidence>
<dbReference type="Proteomes" id="UP001314205">
    <property type="component" value="Unassembled WGS sequence"/>
</dbReference>
<dbReference type="AlphaFoldDB" id="A0AAV1LUV8"/>
<protein>
    <recommendedName>
        <fullName evidence="4">DUF4371 domain-containing protein</fullName>
    </recommendedName>
</protein>
<accession>A0AAV1LUV8</accession>
<dbReference type="PANTHER" id="PTHR37162">
    <property type="entry name" value="HAT FAMILY DIMERISATION DOMAINCONTAINING PROTEIN-RELATED"/>
    <property type="match status" value="1"/>
</dbReference>
<comment type="caution">
    <text evidence="2">The sequence shown here is derived from an EMBL/GenBank/DDBJ whole genome shotgun (WGS) entry which is preliminary data.</text>
</comment>
<evidence type="ECO:0008006" key="4">
    <source>
        <dbReference type="Google" id="ProtNLM"/>
    </source>
</evidence>
<gene>
    <name evidence="2" type="ORF">PARMNEM_LOCUS17806</name>
</gene>
<dbReference type="PANTHER" id="PTHR37162:SF1">
    <property type="entry name" value="BED-TYPE DOMAIN-CONTAINING PROTEIN"/>
    <property type="match status" value="1"/>
</dbReference>
<sequence length="268" mass="29978">MPNSSDDSDQSGPSTPKKAKKIHYKQKFRDEWLKDNSFKTWLKRDPKDPYRAVCVMYDAKLIADRVVIKRHGDGVKHVKRTTAAPAQSSIATAFEKVKQSDDDKCKASEIKLAAFMAEHKISMRVMGHLVDLLPTMFPDSQIAKNMKMKRTKCQAIINNILGESEKQDLCADLKEQKLSVMIDESTDIGAVKTMCVVVRYYCALKGQIVSRFWDLIQIHGQENSAPVATATAQHLFEAVVKSFEEASIPIENIIGFGSDGCNTMMGCL</sequence>
<dbReference type="EMBL" id="CAVLGL010000104">
    <property type="protein sequence ID" value="CAK1598863.1"/>
    <property type="molecule type" value="Genomic_DNA"/>
</dbReference>